<dbReference type="InterPro" id="IPR046725">
    <property type="entry name" value="DUF6617"/>
</dbReference>
<dbReference type="RefSeq" id="WP_129015758.1">
    <property type="nucleotide sequence ID" value="NZ_SDDZ01000001.1"/>
</dbReference>
<keyword evidence="2" id="KW-1185">Reference proteome</keyword>
<dbReference type="Pfam" id="PF20322">
    <property type="entry name" value="DUF6617"/>
    <property type="match status" value="1"/>
</dbReference>
<evidence type="ECO:0000313" key="1">
    <source>
        <dbReference type="EMBL" id="RXJ52624.1"/>
    </source>
</evidence>
<dbReference type="Proteomes" id="UP000289792">
    <property type="component" value="Unassembled WGS sequence"/>
</dbReference>
<dbReference type="OrthoDB" id="1317966at2"/>
<evidence type="ECO:0000313" key="2">
    <source>
        <dbReference type="Proteomes" id="UP000289792"/>
    </source>
</evidence>
<reference evidence="1 2" key="1">
    <citation type="submission" date="2019-01" db="EMBL/GenBank/DDBJ databases">
        <title>Genome sequence of the Antarctic species Gelidibacter gilvus ACAM 158(T).</title>
        <authorList>
            <person name="Bowman J.P."/>
        </authorList>
    </citation>
    <scope>NUCLEOTIDE SEQUENCE [LARGE SCALE GENOMIC DNA]</scope>
    <source>
        <strain evidence="1 2">IC158</strain>
    </source>
</reference>
<sequence>MTKISPHTILDYFKELLKFNKLPFLKDTAIEEIKIKYSEYVDSVDKEKGIIKYFKLFYNQSTNDSIEGLVTYDFYKEHKLELLEKIKDAISSIDELIYQKSEREESYNALLKNISKELHYLFIKADKVYPTYPELKRAIKSIESHLLLRYQIQPFSKVVINEKQSYFGVKDAVSEKLFQDLYDLSDRLELIEYDVVDERTFLDVFLRNPSDKSVVIQFSCNNGLAITFLESLRPFFTSLNPKTIEKSQRFLTKQGLVLTESNYNTSKKRLKDSEKLKSLKLELQQILDL</sequence>
<proteinExistence type="predicted"/>
<dbReference type="AlphaFoldDB" id="A0A4Q0XKR6"/>
<comment type="caution">
    <text evidence="1">The sequence shown here is derived from an EMBL/GenBank/DDBJ whole genome shotgun (WGS) entry which is preliminary data.</text>
</comment>
<organism evidence="1 2">
    <name type="scientific">Gelidibacter gilvus</name>
    <dbReference type="NCBI Taxonomy" id="59602"/>
    <lineage>
        <taxon>Bacteria</taxon>
        <taxon>Pseudomonadati</taxon>
        <taxon>Bacteroidota</taxon>
        <taxon>Flavobacteriia</taxon>
        <taxon>Flavobacteriales</taxon>
        <taxon>Flavobacteriaceae</taxon>
        <taxon>Gelidibacter</taxon>
    </lineage>
</organism>
<name>A0A4Q0XKR6_9FLAO</name>
<accession>A0A4Q0XKR6</accession>
<dbReference type="EMBL" id="SDDZ01000001">
    <property type="protein sequence ID" value="RXJ52624.1"/>
    <property type="molecule type" value="Genomic_DNA"/>
</dbReference>
<protein>
    <submittedName>
        <fullName evidence="1">Uncharacterized protein</fullName>
    </submittedName>
</protein>
<gene>
    <name evidence="1" type="ORF">ESZ48_02720</name>
</gene>